<evidence type="ECO:0000313" key="11">
    <source>
        <dbReference type="Proteomes" id="UP000005707"/>
    </source>
</evidence>
<feature type="transmembrane region" description="Helical" evidence="7">
    <location>
        <begin position="197"/>
        <end position="227"/>
    </location>
</feature>
<feature type="transmembrane region" description="Helical" evidence="7">
    <location>
        <begin position="157"/>
        <end position="177"/>
    </location>
</feature>
<dbReference type="AlphaFoldDB" id="U2FS72"/>
<dbReference type="InParanoid" id="U2FS72"/>
<feature type="domain" description="Prepilin type IV endopeptidase peptidase" evidence="8">
    <location>
        <begin position="108"/>
        <end position="222"/>
    </location>
</feature>
<feature type="transmembrane region" description="Helical" evidence="7">
    <location>
        <begin position="79"/>
        <end position="97"/>
    </location>
</feature>
<feature type="transmembrane region" description="Helical" evidence="7">
    <location>
        <begin position="130"/>
        <end position="145"/>
    </location>
</feature>
<dbReference type="Gene3D" id="1.20.120.1220">
    <property type="match status" value="1"/>
</dbReference>
<dbReference type="OrthoDB" id="9789291at2"/>
<dbReference type="STRING" id="1033810.HLPCO_000465"/>
<feature type="transmembrane region" description="Helical" evidence="7">
    <location>
        <begin position="239"/>
        <end position="262"/>
    </location>
</feature>
<gene>
    <name evidence="10" type="primary">comC</name>
    <name evidence="10" type="ORF">HLPCO_000465</name>
</gene>
<organism evidence="10 11">
    <name type="scientific">Haloplasma contractile SSD-17B</name>
    <dbReference type="NCBI Taxonomy" id="1033810"/>
    <lineage>
        <taxon>Bacteria</taxon>
        <taxon>Bacillati</taxon>
        <taxon>Mycoplasmatota</taxon>
        <taxon>Mollicutes</taxon>
        <taxon>Haloplasmatales</taxon>
        <taxon>Haloplasmataceae</taxon>
        <taxon>Haloplasma</taxon>
    </lineage>
</organism>
<evidence type="ECO:0000256" key="3">
    <source>
        <dbReference type="ARBA" id="ARBA00022475"/>
    </source>
</evidence>
<dbReference type="MEROPS" id="A24.019"/>
<dbReference type="EC" id="3.4.23.43" evidence="10"/>
<evidence type="ECO:0000259" key="9">
    <source>
        <dbReference type="Pfam" id="PF06750"/>
    </source>
</evidence>
<feature type="transmembrane region" description="Helical" evidence="7">
    <location>
        <begin position="6"/>
        <end position="26"/>
    </location>
</feature>
<reference evidence="10 11" key="1">
    <citation type="journal article" date="2011" name="J. Bacteriol.">
        <title>Genome sequence of Haloplasma contractile, an unusual contractile bacterium from a deep-sea anoxic brine lake.</title>
        <authorList>
            <person name="Antunes A."/>
            <person name="Alam I."/>
            <person name="El Dorry H."/>
            <person name="Siam R."/>
            <person name="Robertson A."/>
            <person name="Bajic V.B."/>
            <person name="Stingl U."/>
        </authorList>
    </citation>
    <scope>NUCLEOTIDE SEQUENCE [LARGE SCALE GENOMIC DNA]</scope>
    <source>
        <strain evidence="10 11">SSD-17B</strain>
    </source>
</reference>
<dbReference type="GO" id="GO:0005886">
    <property type="term" value="C:plasma membrane"/>
    <property type="evidence" value="ECO:0007669"/>
    <property type="project" value="UniProtKB-SubCell"/>
</dbReference>
<dbReference type="Pfam" id="PF01478">
    <property type="entry name" value="Peptidase_A24"/>
    <property type="match status" value="1"/>
</dbReference>
<evidence type="ECO:0000256" key="7">
    <source>
        <dbReference type="SAM" id="Phobius"/>
    </source>
</evidence>
<sequence length="268" mass="29406">MDAVEIIKVIYLFVVGICLGSFFNVVGLRISKGESIVHPPSSCPRCGHRIKGAELMPVLGYLFIGGKCRGCKTQISIKYPIFELLTGLLFIVGYYIIGWNLELIVALTFISLLIIISISDLEYMLIEDKVLIFFASVILIERLFINSGFNGLGLGTFFNYLIAGVLGFGILYLIAIIGKKAYKKDAMGGGDIKLYGIIGLVLGIRLTLFSVFLASLVGALTGGILIALNVVKRDQPIPFAPFIAIGSLIAYFYGDAILDWYYNLFIQM</sequence>
<dbReference type="InterPro" id="IPR050882">
    <property type="entry name" value="Prepilin_peptidase/N-MTase"/>
</dbReference>
<dbReference type="GO" id="GO:0004190">
    <property type="term" value="F:aspartic-type endopeptidase activity"/>
    <property type="evidence" value="ECO:0007669"/>
    <property type="project" value="UniProtKB-EC"/>
</dbReference>
<comment type="caution">
    <text evidence="10">The sequence shown here is derived from an EMBL/GenBank/DDBJ whole genome shotgun (WGS) entry which is preliminary data.</text>
</comment>
<dbReference type="InterPro" id="IPR000045">
    <property type="entry name" value="Prepilin_IV_endopep_pep"/>
</dbReference>
<evidence type="ECO:0000256" key="2">
    <source>
        <dbReference type="ARBA" id="ARBA00005801"/>
    </source>
</evidence>
<keyword evidence="10" id="KW-0378">Hydrolase</keyword>
<dbReference type="Pfam" id="PF06750">
    <property type="entry name" value="A24_N_bact"/>
    <property type="match status" value="1"/>
</dbReference>
<evidence type="ECO:0000313" key="10">
    <source>
        <dbReference type="EMBL" id="ERJ13799.1"/>
    </source>
</evidence>
<proteinExistence type="inferred from homology"/>
<keyword evidence="3" id="KW-1003">Cell membrane</keyword>
<protein>
    <submittedName>
        <fullName evidence="10">Type 4 prepilin-like protein leader peptide-processing enzyme</fullName>
        <ecNumber evidence="10">3.4.23.43</ecNumber>
    </submittedName>
</protein>
<evidence type="ECO:0000259" key="8">
    <source>
        <dbReference type="Pfam" id="PF01478"/>
    </source>
</evidence>
<dbReference type="RefSeq" id="WP_008826095.1">
    <property type="nucleotide sequence ID" value="NZ_AFNU02000001.1"/>
</dbReference>
<keyword evidence="11" id="KW-1185">Reference proteome</keyword>
<reference evidence="10 11" key="2">
    <citation type="journal article" date="2013" name="PLoS ONE">
        <title>INDIGO - INtegrated Data Warehouse of MIcrobial GenOmes with Examples from the Red Sea Extremophiles.</title>
        <authorList>
            <person name="Alam I."/>
            <person name="Antunes A."/>
            <person name="Kamau A.A."/>
            <person name="Ba Alawi W."/>
            <person name="Kalkatawi M."/>
            <person name="Stingl U."/>
            <person name="Bajic V.B."/>
        </authorList>
    </citation>
    <scope>NUCLEOTIDE SEQUENCE [LARGE SCALE GENOMIC DNA]</scope>
    <source>
        <strain evidence="10 11">SSD-17B</strain>
    </source>
</reference>
<feature type="transmembrane region" description="Helical" evidence="7">
    <location>
        <begin position="103"/>
        <end position="123"/>
    </location>
</feature>
<evidence type="ECO:0000256" key="4">
    <source>
        <dbReference type="ARBA" id="ARBA00022692"/>
    </source>
</evidence>
<dbReference type="eggNOG" id="COG1989">
    <property type="taxonomic scope" value="Bacteria"/>
</dbReference>
<keyword evidence="6 7" id="KW-0472">Membrane</keyword>
<dbReference type="PANTHER" id="PTHR30487">
    <property type="entry name" value="TYPE 4 PREPILIN-LIKE PROTEINS LEADER PEPTIDE-PROCESSING ENZYME"/>
    <property type="match status" value="1"/>
</dbReference>
<name>U2FS72_9MOLU</name>
<dbReference type="PANTHER" id="PTHR30487:SF0">
    <property type="entry name" value="PREPILIN LEADER PEPTIDASE_N-METHYLTRANSFERASE-RELATED"/>
    <property type="match status" value="1"/>
</dbReference>
<comment type="subcellular location">
    <subcellularLocation>
        <location evidence="1">Cell membrane</location>
        <topology evidence="1">Multi-pass membrane protein</topology>
    </subcellularLocation>
</comment>
<dbReference type="InterPro" id="IPR010627">
    <property type="entry name" value="Prepilin_pept_A24_N"/>
</dbReference>
<feature type="domain" description="Prepilin peptidase A24 N-terminal" evidence="9">
    <location>
        <begin position="14"/>
        <end position="95"/>
    </location>
</feature>
<dbReference type="GO" id="GO:0006465">
    <property type="term" value="P:signal peptide processing"/>
    <property type="evidence" value="ECO:0007669"/>
    <property type="project" value="TreeGrafter"/>
</dbReference>
<dbReference type="FunCoup" id="U2FS72">
    <property type="interactions" value="232"/>
</dbReference>
<keyword evidence="5 7" id="KW-1133">Transmembrane helix</keyword>
<evidence type="ECO:0000256" key="1">
    <source>
        <dbReference type="ARBA" id="ARBA00004651"/>
    </source>
</evidence>
<keyword evidence="4 7" id="KW-0812">Transmembrane</keyword>
<evidence type="ECO:0000256" key="6">
    <source>
        <dbReference type="ARBA" id="ARBA00023136"/>
    </source>
</evidence>
<accession>U2FS72</accession>
<dbReference type="EMBL" id="AFNU02000001">
    <property type="protein sequence ID" value="ERJ13799.1"/>
    <property type="molecule type" value="Genomic_DNA"/>
</dbReference>
<comment type="similarity">
    <text evidence="2">Belongs to the peptidase A24 family.</text>
</comment>
<dbReference type="Proteomes" id="UP000005707">
    <property type="component" value="Unassembled WGS sequence"/>
</dbReference>
<evidence type="ECO:0000256" key="5">
    <source>
        <dbReference type="ARBA" id="ARBA00022989"/>
    </source>
</evidence>